<keyword evidence="3" id="KW-1185">Reference proteome</keyword>
<gene>
    <name evidence="2" type="ORF">AZE42_12006</name>
</gene>
<reference evidence="2 3" key="1">
    <citation type="submission" date="2016-03" db="EMBL/GenBank/DDBJ databases">
        <title>Comparative genomics of the ectomycorrhizal sister species Rhizopogon vinicolor and Rhizopogon vesiculosus (Basidiomycota: Boletales) reveals a divergence of the mating type B locus.</title>
        <authorList>
            <person name="Mujic A.B."/>
            <person name="Kuo A."/>
            <person name="Tritt A."/>
            <person name="Lipzen A."/>
            <person name="Chen C."/>
            <person name="Johnson J."/>
            <person name="Sharma A."/>
            <person name="Barry K."/>
            <person name="Grigoriev I.V."/>
            <person name="Spatafora J.W."/>
        </authorList>
    </citation>
    <scope>NUCLEOTIDE SEQUENCE [LARGE SCALE GENOMIC DNA]</scope>
    <source>
        <strain evidence="2 3">AM-OR11-056</strain>
    </source>
</reference>
<dbReference type="Proteomes" id="UP000183567">
    <property type="component" value="Unassembled WGS sequence"/>
</dbReference>
<dbReference type="OrthoDB" id="10460904at2759"/>
<accession>A0A1J8Q5M4</accession>
<dbReference type="EMBL" id="LVVM01002772">
    <property type="protein sequence ID" value="OJA15967.1"/>
    <property type="molecule type" value="Genomic_DNA"/>
</dbReference>
<protein>
    <submittedName>
        <fullName evidence="2">Uncharacterized protein</fullName>
    </submittedName>
</protein>
<feature type="region of interest" description="Disordered" evidence="1">
    <location>
        <begin position="1"/>
        <end position="56"/>
    </location>
</feature>
<organism evidence="2 3">
    <name type="scientific">Rhizopogon vesiculosus</name>
    <dbReference type="NCBI Taxonomy" id="180088"/>
    <lineage>
        <taxon>Eukaryota</taxon>
        <taxon>Fungi</taxon>
        <taxon>Dikarya</taxon>
        <taxon>Basidiomycota</taxon>
        <taxon>Agaricomycotina</taxon>
        <taxon>Agaricomycetes</taxon>
        <taxon>Agaricomycetidae</taxon>
        <taxon>Boletales</taxon>
        <taxon>Suillineae</taxon>
        <taxon>Rhizopogonaceae</taxon>
        <taxon>Rhizopogon</taxon>
    </lineage>
</organism>
<proteinExistence type="predicted"/>
<comment type="caution">
    <text evidence="2">The sequence shown here is derived from an EMBL/GenBank/DDBJ whole genome shotgun (WGS) entry which is preliminary data.</text>
</comment>
<evidence type="ECO:0000256" key="1">
    <source>
        <dbReference type="SAM" id="MobiDB-lite"/>
    </source>
</evidence>
<evidence type="ECO:0000313" key="3">
    <source>
        <dbReference type="Proteomes" id="UP000183567"/>
    </source>
</evidence>
<name>A0A1J8Q5M4_9AGAM</name>
<dbReference type="AlphaFoldDB" id="A0A1J8Q5M4"/>
<evidence type="ECO:0000313" key="2">
    <source>
        <dbReference type="EMBL" id="OJA15967.1"/>
    </source>
</evidence>
<sequence length="86" mass="9245">MLALPNADSDVRKLQPPAEEPVAGEQAALLTPPVAAPEDMSTGTIDQKSTSEEESCLERLRGRRVAFMNSCSSRGVARRPPRPSVN</sequence>